<evidence type="ECO:0000259" key="2">
    <source>
        <dbReference type="Pfam" id="PF08327"/>
    </source>
</evidence>
<sequence length="142" mass="17245">MYNIEQTQYVKAPADKIFDALTTKEGLFEIWTEKLIVKPEVGFINEFDFDDNYATRFKVLVMDRPERIRWECVESDQEWVGTFLSFDIEQREKTTAVTLKHSNWRELTEFYRACNYNWGWFLYSLKLYCEMGKGIPYQRRQF</sequence>
<gene>
    <name evidence="3" type="ORF">WJU16_10305</name>
</gene>
<dbReference type="Pfam" id="PF08327">
    <property type="entry name" value="AHSA1"/>
    <property type="match status" value="1"/>
</dbReference>
<comment type="similarity">
    <text evidence="1">Belongs to the AHA1 family.</text>
</comment>
<reference evidence="4" key="1">
    <citation type="submission" date="2024-03" db="EMBL/GenBank/DDBJ databases">
        <title>Chitinophaga horti sp. nov., isolated from garden soil.</title>
        <authorList>
            <person name="Lee D.S."/>
            <person name="Han D.M."/>
            <person name="Baek J.H."/>
            <person name="Choi D.G."/>
            <person name="Jeon J.H."/>
            <person name="Jeon C.O."/>
        </authorList>
    </citation>
    <scope>NUCLEOTIDE SEQUENCE [LARGE SCALE GENOMIC DNA]</scope>
    <source>
        <strain evidence="4">GPA1</strain>
    </source>
</reference>
<evidence type="ECO:0000256" key="1">
    <source>
        <dbReference type="ARBA" id="ARBA00006817"/>
    </source>
</evidence>
<dbReference type="EMBL" id="CP149822">
    <property type="protein sequence ID" value="WZN43423.1"/>
    <property type="molecule type" value="Genomic_DNA"/>
</dbReference>
<dbReference type="SUPFAM" id="SSF55961">
    <property type="entry name" value="Bet v1-like"/>
    <property type="match status" value="1"/>
</dbReference>
<dbReference type="Gene3D" id="3.30.530.20">
    <property type="match status" value="1"/>
</dbReference>
<name>A0ABZ2YUR4_9BACT</name>
<feature type="domain" description="Activator of Hsp90 ATPase homologue 1/2-like C-terminal" evidence="2">
    <location>
        <begin position="11"/>
        <end position="128"/>
    </location>
</feature>
<protein>
    <submittedName>
        <fullName evidence="3">SRPBCC domain-containing protein</fullName>
    </submittedName>
</protein>
<keyword evidence="4" id="KW-1185">Reference proteome</keyword>
<evidence type="ECO:0000313" key="4">
    <source>
        <dbReference type="Proteomes" id="UP001485459"/>
    </source>
</evidence>
<dbReference type="RefSeq" id="WP_341838232.1">
    <property type="nucleotide sequence ID" value="NZ_CP149822.1"/>
</dbReference>
<proteinExistence type="inferred from homology"/>
<accession>A0ABZ2YUR4</accession>
<dbReference type="CDD" id="cd07814">
    <property type="entry name" value="SRPBCC_CalC_Aha1-like"/>
    <property type="match status" value="1"/>
</dbReference>
<organism evidence="3 4">
    <name type="scientific">Chitinophaga pollutisoli</name>
    <dbReference type="NCBI Taxonomy" id="3133966"/>
    <lineage>
        <taxon>Bacteria</taxon>
        <taxon>Pseudomonadati</taxon>
        <taxon>Bacteroidota</taxon>
        <taxon>Chitinophagia</taxon>
        <taxon>Chitinophagales</taxon>
        <taxon>Chitinophagaceae</taxon>
        <taxon>Chitinophaga</taxon>
    </lineage>
</organism>
<dbReference type="Proteomes" id="UP001485459">
    <property type="component" value="Chromosome"/>
</dbReference>
<evidence type="ECO:0000313" key="3">
    <source>
        <dbReference type="EMBL" id="WZN43423.1"/>
    </source>
</evidence>
<dbReference type="InterPro" id="IPR023393">
    <property type="entry name" value="START-like_dom_sf"/>
</dbReference>
<dbReference type="InterPro" id="IPR013538">
    <property type="entry name" value="ASHA1/2-like_C"/>
</dbReference>